<protein>
    <submittedName>
        <fullName evidence="2">Uncharacterized protein</fullName>
    </submittedName>
</protein>
<evidence type="ECO:0000256" key="1">
    <source>
        <dbReference type="SAM" id="MobiDB-lite"/>
    </source>
</evidence>
<organism evidence="2 3">
    <name type="scientific">Dissostichus mawsoni</name>
    <name type="common">Antarctic cod</name>
    <dbReference type="NCBI Taxonomy" id="36200"/>
    <lineage>
        <taxon>Eukaryota</taxon>
        <taxon>Metazoa</taxon>
        <taxon>Chordata</taxon>
        <taxon>Craniata</taxon>
        <taxon>Vertebrata</taxon>
        <taxon>Euteleostomi</taxon>
        <taxon>Actinopterygii</taxon>
        <taxon>Neopterygii</taxon>
        <taxon>Teleostei</taxon>
        <taxon>Neoteleostei</taxon>
        <taxon>Acanthomorphata</taxon>
        <taxon>Eupercaria</taxon>
        <taxon>Perciformes</taxon>
        <taxon>Notothenioidei</taxon>
        <taxon>Nototheniidae</taxon>
        <taxon>Dissostichus</taxon>
    </lineage>
</organism>
<feature type="compositionally biased region" description="Basic and acidic residues" evidence="1">
    <location>
        <begin position="1"/>
        <end position="14"/>
    </location>
</feature>
<reference evidence="2 3" key="1">
    <citation type="submission" date="2020-03" db="EMBL/GenBank/DDBJ databases">
        <title>Dissostichus mawsoni Genome sequencing and assembly.</title>
        <authorList>
            <person name="Park H."/>
        </authorList>
    </citation>
    <scope>NUCLEOTIDE SEQUENCE [LARGE SCALE GENOMIC DNA]</scope>
    <source>
        <strain evidence="2">DM0001</strain>
        <tissue evidence="2">Muscle</tissue>
    </source>
</reference>
<keyword evidence="3" id="KW-1185">Reference proteome</keyword>
<feature type="region of interest" description="Disordered" evidence="1">
    <location>
        <begin position="1"/>
        <end position="28"/>
    </location>
</feature>
<sequence>MRRLNRERFWRNRDPPSPARISPKGDSWERLQRTVNTYSFIDKRKKGAETGAGVSVASLPSLLSKRPGPQQGEKQHSERDRRSTRTEEDELSRGSAEENSIHSEDTT</sequence>
<dbReference type="EMBL" id="JAAKFY010000026">
    <property type="protein sequence ID" value="KAF3834239.1"/>
    <property type="molecule type" value="Genomic_DNA"/>
</dbReference>
<dbReference type="Proteomes" id="UP000518266">
    <property type="component" value="Unassembled WGS sequence"/>
</dbReference>
<evidence type="ECO:0000313" key="3">
    <source>
        <dbReference type="Proteomes" id="UP000518266"/>
    </source>
</evidence>
<evidence type="ECO:0000313" key="2">
    <source>
        <dbReference type="EMBL" id="KAF3834239.1"/>
    </source>
</evidence>
<feature type="region of interest" description="Disordered" evidence="1">
    <location>
        <begin position="41"/>
        <end position="107"/>
    </location>
</feature>
<name>A0A7J5XC29_DISMA</name>
<accession>A0A7J5XC29</accession>
<comment type="caution">
    <text evidence="2">The sequence shown here is derived from an EMBL/GenBank/DDBJ whole genome shotgun (WGS) entry which is preliminary data.</text>
</comment>
<gene>
    <name evidence="2" type="ORF">F7725_025443</name>
</gene>
<proteinExistence type="predicted"/>
<dbReference type="AlphaFoldDB" id="A0A7J5XC29"/>
<feature type="compositionally biased region" description="Basic and acidic residues" evidence="1">
    <location>
        <begin position="73"/>
        <end position="107"/>
    </location>
</feature>